<feature type="domain" description="DNA polymerase III beta sliding clamp N-terminal" evidence="11">
    <location>
        <begin position="1"/>
        <end position="120"/>
    </location>
</feature>
<gene>
    <name evidence="14" type="ORF">HMPREF3185_00951</name>
</gene>
<feature type="domain" description="DNA polymerase III beta sliding clamp C-terminal" evidence="13">
    <location>
        <begin position="250"/>
        <end position="374"/>
    </location>
</feature>
<dbReference type="InterPro" id="IPR022637">
    <property type="entry name" value="DNA_polIII_beta_cen"/>
</dbReference>
<dbReference type="GO" id="GO:0008408">
    <property type="term" value="F:3'-5' exonuclease activity"/>
    <property type="evidence" value="ECO:0007669"/>
    <property type="project" value="InterPro"/>
</dbReference>
<comment type="subunit">
    <text evidence="10">Forms a ring-shaped head-to-tail homodimer around DNA.</text>
</comment>
<dbReference type="InterPro" id="IPR022634">
    <property type="entry name" value="DNA_polIII_beta_N"/>
</dbReference>
<dbReference type="GO" id="GO:0003677">
    <property type="term" value="F:DNA binding"/>
    <property type="evidence" value="ECO:0007669"/>
    <property type="project" value="UniProtKB-UniRule"/>
</dbReference>
<evidence type="ECO:0000256" key="8">
    <source>
        <dbReference type="ARBA" id="ARBA00022932"/>
    </source>
</evidence>
<evidence type="ECO:0000313" key="15">
    <source>
        <dbReference type="Proteomes" id="UP000070224"/>
    </source>
</evidence>
<evidence type="ECO:0000259" key="12">
    <source>
        <dbReference type="Pfam" id="PF02767"/>
    </source>
</evidence>
<evidence type="ECO:0000256" key="6">
    <source>
        <dbReference type="ARBA" id="ARBA00022695"/>
    </source>
</evidence>
<dbReference type="PIRSF" id="PIRSF000804">
    <property type="entry name" value="DNA_pol_III_b"/>
    <property type="match status" value="1"/>
</dbReference>
<dbReference type="GO" id="GO:0009360">
    <property type="term" value="C:DNA polymerase III complex"/>
    <property type="evidence" value="ECO:0007669"/>
    <property type="project" value="InterPro"/>
</dbReference>
<protein>
    <recommendedName>
        <fullName evidence="3 10">Beta sliding clamp</fullName>
    </recommendedName>
</protein>
<dbReference type="InterPro" id="IPR046938">
    <property type="entry name" value="DNA_clamp_sf"/>
</dbReference>
<evidence type="ECO:0000259" key="11">
    <source>
        <dbReference type="Pfam" id="PF00712"/>
    </source>
</evidence>
<evidence type="ECO:0000256" key="4">
    <source>
        <dbReference type="ARBA" id="ARBA00022490"/>
    </source>
</evidence>
<dbReference type="SMART" id="SM00480">
    <property type="entry name" value="POL3Bc"/>
    <property type="match status" value="1"/>
</dbReference>
<evidence type="ECO:0000259" key="13">
    <source>
        <dbReference type="Pfam" id="PF02768"/>
    </source>
</evidence>
<sequence length="379" mass="41206">MKFTVTSNDLLLQLQAVAKVINQKSVAAVPVLENILFELQGNILTLTAADQSNRLTCALEVNNLGEDGSFAVRSNIILDAIKELSDQPIEIDVDSEGGKATITYSNGHYSFLSTSADIYPQGIELDEARTIVMPAQSLLKGLERTLYAASDDDTRPIMTGVYLDFFPEKLITVASDGRILVRYTDSNIKCGETASFCLPARIAQLLTRGILAKEAGEVTISFDGRNASFSMPSGSLTARLLEGKFPNYNSVIPTSSVHNIIVDKDQLFFASKRVSLFSNRASSLVILDFADDSIRITGQDLDLSIAAEETISCSGQQAGTRLRIGFDFSYLQRLLQNVASEQIQFSLNDQTRAGVITPLTSDEGIDITALIIPMKLLGE</sequence>
<keyword evidence="6 10" id="KW-0548">Nucleotidyltransferase</keyword>
<comment type="caution">
    <text evidence="14">The sequence shown here is derived from an EMBL/GenBank/DDBJ whole genome shotgun (WGS) entry which is preliminary data.</text>
</comment>
<keyword evidence="9" id="KW-0238">DNA-binding</keyword>
<feature type="domain" description="DNA polymerase III beta sliding clamp central" evidence="12">
    <location>
        <begin position="134"/>
        <end position="247"/>
    </location>
</feature>
<dbReference type="PATRIC" id="fig|322095.3.peg.939"/>
<reference evidence="15" key="1">
    <citation type="submission" date="2016-01" db="EMBL/GenBank/DDBJ databases">
        <authorList>
            <person name="Mitreva M."/>
            <person name="Pepin K.H."/>
            <person name="Mihindukulasuriya K.A."/>
            <person name="Fulton R."/>
            <person name="Fronick C."/>
            <person name="O'Laughlin M."/>
            <person name="Miner T."/>
            <person name="Herter B."/>
            <person name="Rosa B.A."/>
            <person name="Cordes M."/>
            <person name="Tomlinson C."/>
            <person name="Wollam A."/>
            <person name="Palsikar V.B."/>
            <person name="Mardis E.R."/>
            <person name="Wilson R.K."/>
        </authorList>
    </citation>
    <scope>NUCLEOTIDE SEQUENCE [LARGE SCALE GENOMIC DNA]</scope>
    <source>
        <strain evidence="15">KA00683</strain>
    </source>
</reference>
<evidence type="ECO:0000256" key="10">
    <source>
        <dbReference type="PIRNR" id="PIRNR000804"/>
    </source>
</evidence>
<evidence type="ECO:0000256" key="2">
    <source>
        <dbReference type="ARBA" id="ARBA00010752"/>
    </source>
</evidence>
<evidence type="ECO:0000313" key="14">
    <source>
        <dbReference type="EMBL" id="KXB76376.1"/>
    </source>
</evidence>
<accession>A0A134B8V6</accession>
<dbReference type="OrthoDB" id="8421503at2"/>
<dbReference type="Proteomes" id="UP000070224">
    <property type="component" value="Unassembled WGS sequence"/>
</dbReference>
<dbReference type="STRING" id="322095.HMPREF3185_00951"/>
<dbReference type="GO" id="GO:0006271">
    <property type="term" value="P:DNA strand elongation involved in DNA replication"/>
    <property type="evidence" value="ECO:0007669"/>
    <property type="project" value="TreeGrafter"/>
</dbReference>
<dbReference type="Gene3D" id="3.70.10.10">
    <property type="match status" value="1"/>
</dbReference>
<evidence type="ECO:0000256" key="7">
    <source>
        <dbReference type="ARBA" id="ARBA00022705"/>
    </source>
</evidence>
<evidence type="ECO:0000256" key="1">
    <source>
        <dbReference type="ARBA" id="ARBA00004496"/>
    </source>
</evidence>
<keyword evidence="15" id="KW-1185">Reference proteome</keyword>
<evidence type="ECO:0000256" key="9">
    <source>
        <dbReference type="ARBA" id="ARBA00023125"/>
    </source>
</evidence>
<dbReference type="Pfam" id="PF02767">
    <property type="entry name" value="DNA_pol3_beta_2"/>
    <property type="match status" value="1"/>
</dbReference>
<comment type="similarity">
    <text evidence="2 10">Belongs to the beta sliding clamp family.</text>
</comment>
<dbReference type="PANTHER" id="PTHR30478:SF0">
    <property type="entry name" value="BETA SLIDING CLAMP"/>
    <property type="match status" value="1"/>
</dbReference>
<dbReference type="PANTHER" id="PTHR30478">
    <property type="entry name" value="DNA POLYMERASE III SUBUNIT BETA"/>
    <property type="match status" value="1"/>
</dbReference>
<dbReference type="EMBL" id="LSDK01000065">
    <property type="protein sequence ID" value="KXB76376.1"/>
    <property type="molecule type" value="Genomic_DNA"/>
</dbReference>
<dbReference type="GO" id="GO:0003887">
    <property type="term" value="F:DNA-directed DNA polymerase activity"/>
    <property type="evidence" value="ECO:0007669"/>
    <property type="project" value="UniProtKB-UniRule"/>
</dbReference>
<keyword evidence="8 10" id="KW-0239">DNA-directed DNA polymerase</keyword>
<proteinExistence type="inferred from homology"/>
<comment type="subcellular location">
    <subcellularLocation>
        <location evidence="1 10">Cytoplasm</location>
    </subcellularLocation>
</comment>
<evidence type="ECO:0000256" key="5">
    <source>
        <dbReference type="ARBA" id="ARBA00022679"/>
    </source>
</evidence>
<dbReference type="AlphaFoldDB" id="A0A134B8V6"/>
<dbReference type="InterPro" id="IPR022635">
    <property type="entry name" value="DNA_polIII_beta_C"/>
</dbReference>
<dbReference type="InterPro" id="IPR001001">
    <property type="entry name" value="DNA_polIII_beta"/>
</dbReference>
<dbReference type="Pfam" id="PF02768">
    <property type="entry name" value="DNA_pol3_beta_3"/>
    <property type="match status" value="1"/>
</dbReference>
<keyword evidence="5 10" id="KW-0808">Transferase</keyword>
<keyword evidence="7 10" id="KW-0235">DNA replication</keyword>
<evidence type="ECO:0000256" key="3">
    <source>
        <dbReference type="ARBA" id="ARBA00021035"/>
    </source>
</evidence>
<dbReference type="SUPFAM" id="SSF55979">
    <property type="entry name" value="DNA clamp"/>
    <property type="match status" value="3"/>
</dbReference>
<dbReference type="Pfam" id="PF00712">
    <property type="entry name" value="DNA_pol3_beta"/>
    <property type="match status" value="1"/>
</dbReference>
<dbReference type="GO" id="GO:0005737">
    <property type="term" value="C:cytoplasm"/>
    <property type="evidence" value="ECO:0007669"/>
    <property type="project" value="UniProtKB-SubCell"/>
</dbReference>
<comment type="function">
    <text evidence="10">Confers DNA tethering and processivity to DNA polymerases and other proteins. Acts as a clamp, forming a ring around DNA (a reaction catalyzed by the clamp-loading complex) which diffuses in an ATP-independent manner freely and bidirectionally along dsDNA. Initially characterized for its ability to contact the catalytic subunit of DNA polymerase III (Pol III), a complex, multichain enzyme responsible for most of the replicative synthesis in bacteria; Pol III exhibits 3'-5' exonuclease proofreading activity. The beta chain is required for initiation of replication as well as for processivity of DNA replication.</text>
</comment>
<dbReference type="CDD" id="cd00140">
    <property type="entry name" value="beta_clamp"/>
    <property type="match status" value="1"/>
</dbReference>
<keyword evidence="4 10" id="KW-0963">Cytoplasm</keyword>
<name>A0A134B8V6_9PORP</name>
<organism evidence="14 15">
    <name type="scientific">Porphyromonas somerae</name>
    <dbReference type="NCBI Taxonomy" id="322095"/>
    <lineage>
        <taxon>Bacteria</taxon>
        <taxon>Pseudomonadati</taxon>
        <taxon>Bacteroidota</taxon>
        <taxon>Bacteroidia</taxon>
        <taxon>Bacteroidales</taxon>
        <taxon>Porphyromonadaceae</taxon>
        <taxon>Porphyromonas</taxon>
    </lineage>
</organism>
<dbReference type="NCBIfam" id="TIGR00663">
    <property type="entry name" value="dnan"/>
    <property type="match status" value="1"/>
</dbReference>
<dbReference type="RefSeq" id="WP_009432475.1">
    <property type="nucleotide sequence ID" value="NZ_KQ960438.1"/>
</dbReference>
<dbReference type="Gene3D" id="3.10.150.10">
    <property type="entry name" value="DNA Polymerase III, subunit A, domain 2"/>
    <property type="match status" value="1"/>
</dbReference>